<comment type="cofactor">
    <cofactor evidence="7 10">
        <name>Mg(2+)</name>
        <dbReference type="ChEBI" id="CHEBI:18420"/>
    </cofactor>
    <text evidence="7 10">Binds 1 Mg(2+) ion per subunit.</text>
</comment>
<feature type="binding site" evidence="7 10">
    <location>
        <position position="359"/>
    </location>
    <ligand>
        <name>Mg(2+)</name>
        <dbReference type="ChEBI" id="CHEBI:18420"/>
    </ligand>
</feature>
<keyword evidence="6 7" id="KW-0315">Glutamine amidotransferase</keyword>
<dbReference type="Proteomes" id="UP000294919">
    <property type="component" value="Unassembled WGS sequence"/>
</dbReference>
<keyword evidence="7 11" id="KW-0408">Iron</keyword>
<dbReference type="GO" id="GO:0009113">
    <property type="term" value="P:purine nucleobase biosynthetic process"/>
    <property type="evidence" value="ECO:0007669"/>
    <property type="project" value="UniProtKB-UniRule"/>
</dbReference>
<dbReference type="InterPro" id="IPR029057">
    <property type="entry name" value="PRTase-like"/>
</dbReference>
<evidence type="ECO:0000313" key="14">
    <source>
        <dbReference type="Proteomes" id="UP000294919"/>
    </source>
</evidence>
<dbReference type="GO" id="GO:0006189">
    <property type="term" value="P:'de novo' IMP biosynthetic process"/>
    <property type="evidence" value="ECO:0007669"/>
    <property type="project" value="UniProtKB-UniRule"/>
</dbReference>
<feature type="binding site" evidence="7 11">
    <location>
        <position position="396"/>
    </location>
    <ligand>
        <name>[4Fe-4S] cluster</name>
        <dbReference type="ChEBI" id="CHEBI:49883"/>
    </ligand>
</feature>
<comment type="function">
    <text evidence="7">Catalyzes the formation of phosphoribosylamine from phosphoribosylpyrophosphate (PRPP) and glutamine.</text>
</comment>
<dbReference type="Gene3D" id="3.40.50.2020">
    <property type="match status" value="1"/>
</dbReference>
<evidence type="ECO:0000256" key="7">
    <source>
        <dbReference type="HAMAP-Rule" id="MF_01931"/>
    </source>
</evidence>
<gene>
    <name evidence="7" type="primary">purF</name>
    <name evidence="13" type="ORF">EV214_11156</name>
</gene>
<feature type="binding site" evidence="7 10">
    <location>
        <position position="297"/>
    </location>
    <ligand>
        <name>Mg(2+)</name>
        <dbReference type="ChEBI" id="CHEBI:18420"/>
    </ligand>
</feature>
<evidence type="ECO:0000256" key="6">
    <source>
        <dbReference type="ARBA" id="ARBA00022962"/>
    </source>
</evidence>
<protein>
    <recommendedName>
        <fullName evidence="7">Amidophosphoribosyltransferase</fullName>
        <shortName evidence="7">ATase</shortName>
        <ecNumber evidence="7">2.4.2.14</ecNumber>
    </recommendedName>
    <alternativeName>
        <fullName evidence="7">Glutamine phosphoribosylpyrophosphate amidotransferase</fullName>
        <shortName evidence="7">GPATase</shortName>
    </alternativeName>
</protein>
<keyword evidence="14" id="KW-1185">Reference proteome</keyword>
<reference evidence="13 14" key="1">
    <citation type="submission" date="2019-03" db="EMBL/GenBank/DDBJ databases">
        <title>Genomic Encyclopedia of Type Strains, Phase IV (KMG-IV): sequencing the most valuable type-strain genomes for metagenomic binning, comparative biology and taxonomic classification.</title>
        <authorList>
            <person name="Goeker M."/>
        </authorList>
    </citation>
    <scope>NUCLEOTIDE SEQUENCE [LARGE SCALE GENOMIC DNA]</scope>
    <source>
        <strain evidence="13 14">DSM 102940</strain>
    </source>
</reference>
<feature type="binding site" evidence="7 11">
    <location>
        <position position="250"/>
    </location>
    <ligand>
        <name>[4Fe-4S] cluster</name>
        <dbReference type="ChEBI" id="CHEBI:49883"/>
    </ligand>
</feature>
<feature type="active site" description="Nucleophile" evidence="7 9">
    <location>
        <position position="14"/>
    </location>
</feature>
<evidence type="ECO:0000256" key="8">
    <source>
        <dbReference type="PIRNR" id="PIRNR000485"/>
    </source>
</evidence>
<dbReference type="InterPro" id="IPR029055">
    <property type="entry name" value="Ntn_hydrolases_N"/>
</dbReference>
<evidence type="ECO:0000256" key="9">
    <source>
        <dbReference type="PIRSR" id="PIRSR000485-1"/>
    </source>
</evidence>
<keyword evidence="5 7" id="KW-0658">Purine biosynthesis</keyword>
<evidence type="ECO:0000256" key="10">
    <source>
        <dbReference type="PIRSR" id="PIRSR000485-2"/>
    </source>
</evidence>
<keyword evidence="7 10" id="KW-0460">Magnesium</keyword>
<dbReference type="Pfam" id="PF00156">
    <property type="entry name" value="Pribosyltran"/>
    <property type="match status" value="1"/>
</dbReference>
<dbReference type="GO" id="GO:0004044">
    <property type="term" value="F:amidophosphoribosyltransferase activity"/>
    <property type="evidence" value="ECO:0007669"/>
    <property type="project" value="UniProtKB-UniRule"/>
</dbReference>
<accession>A0A4R2KM73</accession>
<name>A0A4R2KM73_9FIRM</name>
<comment type="caution">
    <text evidence="13">The sequence shown here is derived from an EMBL/GenBank/DDBJ whole genome shotgun (WGS) entry which is preliminary data.</text>
</comment>
<dbReference type="Gene3D" id="3.60.20.10">
    <property type="entry name" value="Glutamine Phosphoribosylpyrophosphate, subunit 1, domain 1"/>
    <property type="match status" value="1"/>
</dbReference>
<dbReference type="InterPro" id="IPR035584">
    <property type="entry name" value="PurF_N"/>
</dbReference>
<comment type="cofactor">
    <cofactor evidence="7 11">
        <name>[4Fe-4S] cluster</name>
        <dbReference type="ChEBI" id="CHEBI:49883"/>
    </cofactor>
    <text evidence="7 11">Binds 1 [4Fe-4S] cluster per subunit.</text>
</comment>
<dbReference type="NCBIfam" id="TIGR01134">
    <property type="entry name" value="purF"/>
    <property type="match status" value="1"/>
</dbReference>
<dbReference type="EC" id="2.4.2.14" evidence="7"/>
<dbReference type="InterPro" id="IPR000836">
    <property type="entry name" value="PRTase_dom"/>
</dbReference>
<dbReference type="EMBL" id="SLWV01000011">
    <property type="protein sequence ID" value="TCO74793.1"/>
    <property type="molecule type" value="Genomic_DNA"/>
</dbReference>
<comment type="catalytic activity">
    <reaction evidence="7 8">
        <text>5-phospho-beta-D-ribosylamine + L-glutamate + diphosphate = 5-phospho-alpha-D-ribose 1-diphosphate + L-glutamine + H2O</text>
        <dbReference type="Rhea" id="RHEA:14905"/>
        <dbReference type="ChEBI" id="CHEBI:15377"/>
        <dbReference type="ChEBI" id="CHEBI:29985"/>
        <dbReference type="ChEBI" id="CHEBI:33019"/>
        <dbReference type="ChEBI" id="CHEBI:58017"/>
        <dbReference type="ChEBI" id="CHEBI:58359"/>
        <dbReference type="ChEBI" id="CHEBI:58681"/>
        <dbReference type="EC" id="2.4.2.14"/>
    </reaction>
</comment>
<keyword evidence="7" id="KW-0004">4Fe-4S</keyword>
<dbReference type="InterPro" id="IPR017932">
    <property type="entry name" value="GATase_2_dom"/>
</dbReference>
<dbReference type="SUPFAM" id="SSF56235">
    <property type="entry name" value="N-terminal nucleophile aminohydrolases (Ntn hydrolases)"/>
    <property type="match status" value="1"/>
</dbReference>
<dbReference type="PROSITE" id="PS51278">
    <property type="entry name" value="GATASE_TYPE_2"/>
    <property type="match status" value="1"/>
</dbReference>
<dbReference type="OrthoDB" id="9801213at2"/>
<comment type="pathway">
    <text evidence="1 7 8">Purine metabolism; IMP biosynthesis via de novo pathway; N(1)-(5-phospho-D-ribosyl)glycinamide from 5-phospho-alpha-D-ribose 1-diphosphate: step 1/2.</text>
</comment>
<keyword evidence="3 7" id="KW-0328">Glycosyltransferase</keyword>
<dbReference type="GO" id="GO:0051539">
    <property type="term" value="F:4 iron, 4 sulfur cluster binding"/>
    <property type="evidence" value="ECO:0007669"/>
    <property type="project" value="UniProtKB-KW"/>
</dbReference>
<dbReference type="AlphaFoldDB" id="A0A4R2KM73"/>
<dbReference type="Pfam" id="PF13522">
    <property type="entry name" value="GATase_6"/>
    <property type="match status" value="1"/>
</dbReference>
<proteinExistence type="inferred from homology"/>
<organism evidence="13 14">
    <name type="scientific">Marinisporobacter balticus</name>
    <dbReference type="NCBI Taxonomy" id="2018667"/>
    <lineage>
        <taxon>Bacteria</taxon>
        <taxon>Bacillati</taxon>
        <taxon>Bacillota</taxon>
        <taxon>Clostridia</taxon>
        <taxon>Peptostreptococcales</taxon>
        <taxon>Thermotaleaceae</taxon>
        <taxon>Marinisporobacter</taxon>
    </lineage>
</organism>
<dbReference type="UniPathway" id="UPA00074">
    <property type="reaction ID" value="UER00124"/>
</dbReference>
<keyword evidence="4 7" id="KW-0808">Transferase</keyword>
<dbReference type="SUPFAM" id="SSF53271">
    <property type="entry name" value="PRTase-like"/>
    <property type="match status" value="1"/>
</dbReference>
<evidence type="ECO:0000256" key="1">
    <source>
        <dbReference type="ARBA" id="ARBA00005209"/>
    </source>
</evidence>
<evidence type="ECO:0000256" key="3">
    <source>
        <dbReference type="ARBA" id="ARBA00022676"/>
    </source>
</evidence>
<evidence type="ECO:0000256" key="4">
    <source>
        <dbReference type="ARBA" id="ARBA00022679"/>
    </source>
</evidence>
<evidence type="ECO:0000256" key="5">
    <source>
        <dbReference type="ARBA" id="ARBA00022755"/>
    </source>
</evidence>
<feature type="domain" description="Glutamine amidotransferase type-2" evidence="12">
    <location>
        <begin position="14"/>
        <end position="234"/>
    </location>
</feature>
<comment type="similarity">
    <text evidence="2 7 8">In the C-terminal section; belongs to the purine/pyrimidine phosphoribosyltransferase family.</text>
</comment>
<dbReference type="InterPro" id="IPR005854">
    <property type="entry name" value="PurF"/>
</dbReference>
<keyword evidence="7 10" id="KW-0479">Metal-binding</keyword>
<dbReference type="PIRSF" id="PIRSF000485">
    <property type="entry name" value="Amd_phspho_trans"/>
    <property type="match status" value="1"/>
</dbReference>
<feature type="binding site" evidence="7 11">
    <location>
        <position position="450"/>
    </location>
    <ligand>
        <name>[4Fe-4S] cluster</name>
        <dbReference type="ChEBI" id="CHEBI:49883"/>
    </ligand>
</feature>
<feature type="binding site" evidence="7 10">
    <location>
        <position position="360"/>
    </location>
    <ligand>
        <name>Mg(2+)</name>
        <dbReference type="ChEBI" id="CHEBI:18420"/>
    </ligand>
</feature>
<feature type="binding site" evidence="7 11">
    <location>
        <position position="447"/>
    </location>
    <ligand>
        <name>[4Fe-4S] cluster</name>
        <dbReference type="ChEBI" id="CHEBI:49883"/>
    </ligand>
</feature>
<keyword evidence="7 11" id="KW-0411">Iron-sulfur</keyword>
<dbReference type="CDD" id="cd00715">
    <property type="entry name" value="GPATase_N"/>
    <property type="match status" value="1"/>
</dbReference>
<dbReference type="CDD" id="cd06223">
    <property type="entry name" value="PRTases_typeI"/>
    <property type="match status" value="1"/>
</dbReference>
<evidence type="ECO:0000259" key="12">
    <source>
        <dbReference type="PROSITE" id="PS51278"/>
    </source>
</evidence>
<dbReference type="RefSeq" id="WP_132245100.1">
    <property type="nucleotide sequence ID" value="NZ_SLWV01000011.1"/>
</dbReference>
<evidence type="ECO:0000256" key="11">
    <source>
        <dbReference type="PIRSR" id="PIRSR000485-3"/>
    </source>
</evidence>
<dbReference type="GO" id="GO:0000287">
    <property type="term" value="F:magnesium ion binding"/>
    <property type="evidence" value="ECO:0007669"/>
    <property type="project" value="UniProtKB-UniRule"/>
</dbReference>
<sequence>MYNRFDLDKLKEECGVIGIYAPNAKNTSQLAYFGLHALQHRGQESAGIAINKGGQVHYYKEMGLVQEVFSDEIIERLQGDIAIGHVRYSTTGESYVTNAQPLVVHHKGGALALAHNGNLVNANTIREELEDEGVIFQTSIDSEVIATMIARQHKEGIENAIKNTMKQIRGSYALVITCGEKLIGVRDPNGLRPLCIGKMDGGYVLSSESCAFNVIGAEFIRDVEPGEMVIIENHEIKSIQYSVGEKKALCSFEFVYFARPDSVLDGQSVYVSRRNAGKILAKEHPIEADLVIAVPDSGTVAAIGYAQQSNIPFGEGLIKNRYVGRTFIQPDQKMRERSVRLKLNVLKENVAGKRIVMVDDSIVRGTTSRQIVDLLKGAGATEVHVRVCSPPVRYSCYFGIDTPTRKNLVGAVNSVEEIREMIGADSLGYLSIEGLIASTSMEECSLCSACFSGDYPMEVPKQGSKYLFEKR</sequence>
<evidence type="ECO:0000313" key="13">
    <source>
        <dbReference type="EMBL" id="TCO74793.1"/>
    </source>
</evidence>
<dbReference type="PANTHER" id="PTHR11907">
    <property type="entry name" value="AMIDOPHOSPHORIBOSYLTRANSFERASE"/>
    <property type="match status" value="1"/>
</dbReference>
<evidence type="ECO:0000256" key="2">
    <source>
        <dbReference type="ARBA" id="ARBA00010138"/>
    </source>
</evidence>
<dbReference type="HAMAP" id="MF_01931">
    <property type="entry name" value="PurF"/>
    <property type="match status" value="1"/>
</dbReference>